<evidence type="ECO:0000256" key="4">
    <source>
        <dbReference type="ARBA" id="ARBA00022917"/>
    </source>
</evidence>
<keyword evidence="4 6" id="KW-0648">Protein biosynthesis</keyword>
<dbReference type="RefSeq" id="WP_039249573.1">
    <property type="nucleotide sequence ID" value="NZ_JDRX01000009.1"/>
</dbReference>
<dbReference type="GO" id="GO:0050567">
    <property type="term" value="F:glutaminyl-tRNA synthase (glutamine-hydrolyzing) activity"/>
    <property type="evidence" value="ECO:0007669"/>
    <property type="project" value="UniProtKB-UniRule"/>
</dbReference>
<comment type="caution">
    <text evidence="8">The sequence shown here is derived from an EMBL/GenBank/DDBJ whole genome shotgun (WGS) entry which is preliminary data.</text>
</comment>
<evidence type="ECO:0000313" key="9">
    <source>
        <dbReference type="Proteomes" id="UP000030016"/>
    </source>
</evidence>
<evidence type="ECO:0000256" key="1">
    <source>
        <dbReference type="ARBA" id="ARBA00022598"/>
    </source>
</evidence>
<dbReference type="InterPro" id="IPR000120">
    <property type="entry name" value="Amidase"/>
</dbReference>
<dbReference type="EC" id="6.3.5.7" evidence="6"/>
<comment type="function">
    <text evidence="5 6">Allows the formation of correctly charged Gln-tRNA(Gln) through the transamidation of misacylated Glu-tRNA(Gln) in organisms which lack glutaminyl-tRNA synthetase. The reaction takes place in the presence of glutamine and ATP through an activated gamma-phospho-Glu-tRNA(Gln).</text>
</comment>
<dbReference type="GO" id="GO:0006412">
    <property type="term" value="P:translation"/>
    <property type="evidence" value="ECO:0007669"/>
    <property type="project" value="UniProtKB-UniRule"/>
</dbReference>
<comment type="subunit">
    <text evidence="6">Heterotrimer of A, B and C subunits.</text>
</comment>
<name>A0AA88ZV92_CLONO</name>
<dbReference type="EMBL" id="JDRX01000009">
    <property type="protein sequence ID" value="KGN02379.1"/>
    <property type="molecule type" value="Genomic_DNA"/>
</dbReference>
<dbReference type="Proteomes" id="UP000030016">
    <property type="component" value="Unassembled WGS sequence"/>
</dbReference>
<evidence type="ECO:0000256" key="3">
    <source>
        <dbReference type="ARBA" id="ARBA00022840"/>
    </source>
</evidence>
<evidence type="ECO:0000256" key="6">
    <source>
        <dbReference type="HAMAP-Rule" id="MF_00120"/>
    </source>
</evidence>
<dbReference type="InterPro" id="IPR004412">
    <property type="entry name" value="GatA"/>
</dbReference>
<feature type="active site" description="Charge relay system" evidence="6">
    <location>
        <position position="154"/>
    </location>
</feature>
<accession>A0AA88ZV92</accession>
<evidence type="ECO:0000256" key="2">
    <source>
        <dbReference type="ARBA" id="ARBA00022741"/>
    </source>
</evidence>
<feature type="active site" description="Charge relay system" evidence="6">
    <location>
        <position position="79"/>
    </location>
</feature>
<dbReference type="InterPro" id="IPR036928">
    <property type="entry name" value="AS_sf"/>
</dbReference>
<dbReference type="Gene3D" id="3.90.1300.10">
    <property type="entry name" value="Amidase signature (AS) domain"/>
    <property type="match status" value="1"/>
</dbReference>
<dbReference type="GO" id="GO:0030956">
    <property type="term" value="C:glutamyl-tRNA(Gln) amidotransferase complex"/>
    <property type="evidence" value="ECO:0007669"/>
    <property type="project" value="InterPro"/>
</dbReference>
<dbReference type="SUPFAM" id="SSF75304">
    <property type="entry name" value="Amidase signature (AS) enzymes"/>
    <property type="match status" value="1"/>
</dbReference>
<dbReference type="NCBIfam" id="TIGR00132">
    <property type="entry name" value="gatA"/>
    <property type="match status" value="1"/>
</dbReference>
<keyword evidence="3 6" id="KW-0067">ATP-binding</keyword>
<feature type="domain" description="Amidase" evidence="7">
    <location>
        <begin position="24"/>
        <end position="464"/>
    </location>
</feature>
<evidence type="ECO:0000259" key="7">
    <source>
        <dbReference type="Pfam" id="PF01425"/>
    </source>
</evidence>
<dbReference type="PANTHER" id="PTHR11895:SF151">
    <property type="entry name" value="GLUTAMYL-TRNA(GLN) AMIDOTRANSFERASE SUBUNIT A"/>
    <property type="match status" value="1"/>
</dbReference>
<gene>
    <name evidence="6 8" type="primary">gatA</name>
    <name evidence="8" type="ORF">Z969_05495</name>
</gene>
<dbReference type="InterPro" id="IPR023631">
    <property type="entry name" value="Amidase_dom"/>
</dbReference>
<protein>
    <recommendedName>
        <fullName evidence="6">Glutamyl-tRNA(Gln) amidotransferase subunit A</fullName>
        <shortName evidence="6">Glu-ADT subunit A</shortName>
        <ecNumber evidence="6">6.3.5.7</ecNumber>
    </recommendedName>
</protein>
<proteinExistence type="inferred from homology"/>
<dbReference type="Pfam" id="PF01425">
    <property type="entry name" value="Amidase"/>
    <property type="match status" value="1"/>
</dbReference>
<dbReference type="PANTHER" id="PTHR11895">
    <property type="entry name" value="TRANSAMIDASE"/>
    <property type="match status" value="1"/>
</dbReference>
<comment type="similarity">
    <text evidence="6">Belongs to the amidase family. GatA subfamily.</text>
</comment>
<organism evidence="8 9">
    <name type="scientific">Clostridium novyi A str. 4570</name>
    <dbReference type="NCBI Taxonomy" id="1444290"/>
    <lineage>
        <taxon>Bacteria</taxon>
        <taxon>Bacillati</taxon>
        <taxon>Bacillota</taxon>
        <taxon>Clostridia</taxon>
        <taxon>Eubacteriales</taxon>
        <taxon>Clostridiaceae</taxon>
        <taxon>Clostridium</taxon>
    </lineage>
</organism>
<dbReference type="AlphaFoldDB" id="A0AA88ZV92"/>
<evidence type="ECO:0000256" key="5">
    <source>
        <dbReference type="ARBA" id="ARBA00025295"/>
    </source>
</evidence>
<evidence type="ECO:0000313" key="8">
    <source>
        <dbReference type="EMBL" id="KGN02379.1"/>
    </source>
</evidence>
<keyword evidence="2 6" id="KW-0547">Nucleotide-binding</keyword>
<dbReference type="HAMAP" id="MF_00120">
    <property type="entry name" value="GatA"/>
    <property type="match status" value="1"/>
</dbReference>
<sequence length="485" mass="53843">MELFNKTAHELIDMIKSKEVKVEEVVKSYIDRTECIDEKIGAYLYLSRESALKEAKLLDEKIQRGEKLKGLWGVPVGVKDNISVSGMQNTCASKILENYISPYDATVISRLKENNGIILGKLNMDEFAMGSSNENSAFKIVRNPWDLERIPGGSSGGSTAAVASREIPLSLGTETGGSVRQPASLCGVVGLKPTYGRISRYGVISFASTLDQVGTIGRDVTDCAILTEVISGFDKRDSTSARIAVPNYKESLKKDLTGIRIGVPKEFFKEDLDESIRKQIEDAIKILEENGAEIKICSLPLAKYSLSAYYIISTAEASSNLARMDGIRYGRRINTLDKDEDIYIQSRNEGFGEEVKRRIMLGTYVLSKGCYEKYYEKALKVRSLINEDFKRVLKEVDAIITPTSKVTAFKFGERTKEVLAMYSSDEYTVPASIAGLPAISIPCGFSKGLPVGFQLIGDYFREDILFNIGYSYEQSTDFHKIMAKL</sequence>
<dbReference type="GO" id="GO:0005524">
    <property type="term" value="F:ATP binding"/>
    <property type="evidence" value="ECO:0007669"/>
    <property type="project" value="UniProtKB-KW"/>
</dbReference>
<feature type="active site" description="Acyl-ester intermediate" evidence="6">
    <location>
        <position position="178"/>
    </location>
</feature>
<comment type="catalytic activity">
    <reaction evidence="6">
        <text>L-glutamyl-tRNA(Gln) + L-glutamine + ATP + H2O = L-glutaminyl-tRNA(Gln) + L-glutamate + ADP + phosphate + H(+)</text>
        <dbReference type="Rhea" id="RHEA:17521"/>
        <dbReference type="Rhea" id="RHEA-COMP:9681"/>
        <dbReference type="Rhea" id="RHEA-COMP:9684"/>
        <dbReference type="ChEBI" id="CHEBI:15377"/>
        <dbReference type="ChEBI" id="CHEBI:15378"/>
        <dbReference type="ChEBI" id="CHEBI:29985"/>
        <dbReference type="ChEBI" id="CHEBI:30616"/>
        <dbReference type="ChEBI" id="CHEBI:43474"/>
        <dbReference type="ChEBI" id="CHEBI:58359"/>
        <dbReference type="ChEBI" id="CHEBI:78520"/>
        <dbReference type="ChEBI" id="CHEBI:78521"/>
        <dbReference type="ChEBI" id="CHEBI:456216"/>
        <dbReference type="EC" id="6.3.5.7"/>
    </reaction>
</comment>
<reference evidence="8 9" key="1">
    <citation type="submission" date="2014-01" db="EMBL/GenBank/DDBJ databases">
        <title>Plasmidome dynamics in the species complex Clostridium novyi sensu lato converts strains of independent lineages into distinctly different pathogens.</title>
        <authorList>
            <person name="Skarin H."/>
            <person name="Segerman B."/>
        </authorList>
    </citation>
    <scope>NUCLEOTIDE SEQUENCE [LARGE SCALE GENOMIC DNA]</scope>
    <source>
        <strain evidence="8 9">4570</strain>
    </source>
</reference>
<keyword evidence="1 6" id="KW-0436">Ligase</keyword>